<name>A0A1H3BP10_9RHOB</name>
<keyword evidence="1 2" id="KW-0808">Transferase</keyword>
<dbReference type="InterPro" id="IPR044855">
    <property type="entry name" value="CoA-Trfase_III_dom3_sf"/>
</dbReference>
<dbReference type="STRING" id="356660.SAMN05444336_10598"/>
<keyword evidence="3" id="KW-1185">Reference proteome</keyword>
<proteinExistence type="predicted"/>
<organism evidence="2 3">
    <name type="scientific">Albimonas donghaensis</name>
    <dbReference type="NCBI Taxonomy" id="356660"/>
    <lineage>
        <taxon>Bacteria</taxon>
        <taxon>Pseudomonadati</taxon>
        <taxon>Pseudomonadota</taxon>
        <taxon>Alphaproteobacteria</taxon>
        <taxon>Rhodobacterales</taxon>
        <taxon>Paracoccaceae</taxon>
        <taxon>Albimonas</taxon>
    </lineage>
</organism>
<gene>
    <name evidence="2" type="ORF">SAMN05444336_10598</name>
</gene>
<dbReference type="InterPro" id="IPR023606">
    <property type="entry name" value="CoA-Trfase_III_dom_1_sf"/>
</dbReference>
<dbReference type="EMBL" id="FNMZ01000005">
    <property type="protein sequence ID" value="SDX43451.1"/>
    <property type="molecule type" value="Genomic_DNA"/>
</dbReference>
<dbReference type="GO" id="GO:0008410">
    <property type="term" value="F:CoA-transferase activity"/>
    <property type="evidence" value="ECO:0007669"/>
    <property type="project" value="TreeGrafter"/>
</dbReference>
<dbReference type="Gene3D" id="3.30.1540.10">
    <property type="entry name" value="formyl-coa transferase, domain 3"/>
    <property type="match status" value="1"/>
</dbReference>
<sequence>MTQPLPLEGVRILSVEQYGAGPFGSLYLADMGAEVVKIEAPGSGDSSRASGPHFLGEGDSHFFQTFNRNKRSLTLDLKKPEGQAALRRLLPGFDAVLNNLRGDIPDKLGLTYDALGPVKPEIVCAHLSAYGRTGPRAAWPGYDYLMQAEAGWFHLTGDPEGPPARMGLSIVDYMTGVVAALGLVSALLGAARTGKGRDMDVSLYDVAMHQLSYPATWYLNEGDVTGRRPRSGHPSVVPCETLPTKDGWIFVMCVLPKFWEALAVALGAPDLPTDPRFATPRARFDNRDALMEIFDPLARRKTTAEWMAEFGGRVPAAPVLTLDQALENPFFRDRGGVRAVDHPMRPDFGMVASPIRVGEAEAPSRPAPALGADTDAVLSEAGFGADEIAALRAAGAV</sequence>
<dbReference type="Gene3D" id="3.40.50.10540">
    <property type="entry name" value="Crotonobetainyl-coa:carnitine coa-transferase, domain 1"/>
    <property type="match status" value="1"/>
</dbReference>
<dbReference type="AlphaFoldDB" id="A0A1H3BP10"/>
<evidence type="ECO:0000313" key="3">
    <source>
        <dbReference type="Proteomes" id="UP000199118"/>
    </source>
</evidence>
<evidence type="ECO:0000256" key="1">
    <source>
        <dbReference type="ARBA" id="ARBA00022679"/>
    </source>
</evidence>
<dbReference type="PANTHER" id="PTHR48207">
    <property type="entry name" value="SUCCINATE--HYDROXYMETHYLGLUTARATE COA-TRANSFERASE"/>
    <property type="match status" value="1"/>
</dbReference>
<dbReference type="OrthoDB" id="7208981at2"/>
<evidence type="ECO:0000313" key="2">
    <source>
        <dbReference type="EMBL" id="SDX43451.1"/>
    </source>
</evidence>
<dbReference type="RefSeq" id="WP_092683106.1">
    <property type="nucleotide sequence ID" value="NZ_FNMZ01000005.1"/>
</dbReference>
<dbReference type="Pfam" id="PF02515">
    <property type="entry name" value="CoA_transf_3"/>
    <property type="match status" value="1"/>
</dbReference>
<dbReference type="Proteomes" id="UP000199118">
    <property type="component" value="Unassembled WGS sequence"/>
</dbReference>
<reference evidence="2 3" key="1">
    <citation type="submission" date="2016-10" db="EMBL/GenBank/DDBJ databases">
        <authorList>
            <person name="de Groot N.N."/>
        </authorList>
    </citation>
    <scope>NUCLEOTIDE SEQUENCE [LARGE SCALE GENOMIC DNA]</scope>
    <source>
        <strain evidence="2 3">DSM 17890</strain>
    </source>
</reference>
<dbReference type="SUPFAM" id="SSF89796">
    <property type="entry name" value="CoA-transferase family III (CaiB/BaiF)"/>
    <property type="match status" value="1"/>
</dbReference>
<accession>A0A1H3BP10</accession>
<dbReference type="PANTHER" id="PTHR48207:SF3">
    <property type="entry name" value="SUCCINATE--HYDROXYMETHYLGLUTARATE COA-TRANSFERASE"/>
    <property type="match status" value="1"/>
</dbReference>
<dbReference type="InterPro" id="IPR003673">
    <property type="entry name" value="CoA-Trfase_fam_III"/>
</dbReference>
<dbReference type="InterPro" id="IPR050483">
    <property type="entry name" value="CoA-transferase_III_domain"/>
</dbReference>
<protein>
    <submittedName>
        <fullName evidence="2">Crotonobetainyl-CoA:carnitine CoA-transferase CaiB</fullName>
    </submittedName>
</protein>